<name>A0A383EIK1_9ZZZZ</name>
<proteinExistence type="predicted"/>
<feature type="transmembrane region" description="Helical" evidence="1">
    <location>
        <begin position="9"/>
        <end position="34"/>
    </location>
</feature>
<accession>A0A383EIK1</accession>
<protein>
    <submittedName>
        <fullName evidence="2">Uncharacterized protein</fullName>
    </submittedName>
</protein>
<reference evidence="2" key="1">
    <citation type="submission" date="2018-05" db="EMBL/GenBank/DDBJ databases">
        <authorList>
            <person name="Lanie J.A."/>
            <person name="Ng W.-L."/>
            <person name="Kazmierczak K.M."/>
            <person name="Andrzejewski T.M."/>
            <person name="Davidsen T.M."/>
            <person name="Wayne K.J."/>
            <person name="Tettelin H."/>
            <person name="Glass J.I."/>
            <person name="Rusch D."/>
            <person name="Podicherti R."/>
            <person name="Tsui H.-C.T."/>
            <person name="Winkler M.E."/>
        </authorList>
    </citation>
    <scope>NUCLEOTIDE SEQUENCE</scope>
</reference>
<dbReference type="PROSITE" id="PS51257">
    <property type="entry name" value="PROKAR_LIPOPROTEIN"/>
    <property type="match status" value="1"/>
</dbReference>
<keyword evidence="1" id="KW-0472">Membrane</keyword>
<keyword evidence="1" id="KW-1133">Transmembrane helix</keyword>
<keyword evidence="1" id="KW-0812">Transmembrane</keyword>
<sequence>MRAGSQKKIFINCSLFPVIMILSVLATGCTQLGIRNKLSSLPKKDVERSYYQNGNLEYEAEFVNGKLDGTSRVWSVDGNLYSKSEYSNGQPHGVWIIFHSNGTLMHEVQYEYGQKHGIEKWFYENEQLKSEQNFNYGKPVTDMIRWNQDGTILY</sequence>
<evidence type="ECO:0000313" key="2">
    <source>
        <dbReference type="EMBL" id="SVE55928.1"/>
    </source>
</evidence>
<evidence type="ECO:0000256" key="1">
    <source>
        <dbReference type="SAM" id="Phobius"/>
    </source>
</evidence>
<dbReference type="Pfam" id="PF07661">
    <property type="entry name" value="MORN_2"/>
    <property type="match status" value="3"/>
</dbReference>
<gene>
    <name evidence="2" type="ORF">METZ01_LOCUS508782</name>
</gene>
<dbReference type="InterPro" id="IPR011652">
    <property type="entry name" value="MORN_2"/>
</dbReference>
<dbReference type="EMBL" id="UINC01225732">
    <property type="protein sequence ID" value="SVE55928.1"/>
    <property type="molecule type" value="Genomic_DNA"/>
</dbReference>
<dbReference type="Gene3D" id="3.90.930.1">
    <property type="match status" value="1"/>
</dbReference>
<dbReference type="SUPFAM" id="SSF82185">
    <property type="entry name" value="Histone H3 K4-specific methyltransferase SET7/9 N-terminal domain"/>
    <property type="match status" value="1"/>
</dbReference>
<dbReference type="AlphaFoldDB" id="A0A383EIK1"/>
<organism evidence="2">
    <name type="scientific">marine metagenome</name>
    <dbReference type="NCBI Taxonomy" id="408172"/>
    <lineage>
        <taxon>unclassified sequences</taxon>
        <taxon>metagenomes</taxon>
        <taxon>ecological metagenomes</taxon>
    </lineage>
</organism>